<comment type="subcellular location">
    <subcellularLocation>
        <location evidence="1">Membrane</location>
        <topology evidence="1">Multi-pass membrane protein</topology>
    </subcellularLocation>
</comment>
<dbReference type="Pfam" id="PF03595">
    <property type="entry name" value="SLAC1"/>
    <property type="match status" value="1"/>
</dbReference>
<feature type="transmembrane region" description="Helical" evidence="5">
    <location>
        <begin position="207"/>
        <end position="229"/>
    </location>
</feature>
<evidence type="ECO:0000256" key="3">
    <source>
        <dbReference type="ARBA" id="ARBA00022989"/>
    </source>
</evidence>
<reference evidence="6" key="2">
    <citation type="submission" date="2021-04" db="EMBL/GenBank/DDBJ databases">
        <authorList>
            <person name="Gilroy R."/>
        </authorList>
    </citation>
    <scope>NUCLEOTIDE SEQUENCE</scope>
    <source>
        <strain evidence="6">ChiBcec16_6824</strain>
    </source>
</reference>
<dbReference type="GO" id="GO:0005886">
    <property type="term" value="C:plasma membrane"/>
    <property type="evidence" value="ECO:0007669"/>
    <property type="project" value="TreeGrafter"/>
</dbReference>
<dbReference type="EMBL" id="DXDX01000143">
    <property type="protein sequence ID" value="HIY21836.1"/>
    <property type="molecule type" value="Genomic_DNA"/>
</dbReference>
<dbReference type="CDD" id="cd09325">
    <property type="entry name" value="TDT_C4-dicarb_trans"/>
    <property type="match status" value="1"/>
</dbReference>
<protein>
    <submittedName>
        <fullName evidence="6">TDT family transporter</fullName>
    </submittedName>
</protein>
<dbReference type="InterPro" id="IPR038665">
    <property type="entry name" value="Voltage-dep_anion_channel_sf"/>
</dbReference>
<feature type="transmembrane region" description="Helical" evidence="5">
    <location>
        <begin position="274"/>
        <end position="296"/>
    </location>
</feature>
<dbReference type="GO" id="GO:0046583">
    <property type="term" value="F:monoatomic cation efflux transmembrane transporter activity"/>
    <property type="evidence" value="ECO:0007669"/>
    <property type="project" value="TreeGrafter"/>
</dbReference>
<feature type="transmembrane region" description="Helical" evidence="5">
    <location>
        <begin position="184"/>
        <end position="201"/>
    </location>
</feature>
<name>A0A9D1YCI4_9FIRM</name>
<dbReference type="PANTHER" id="PTHR37955:SF1">
    <property type="entry name" value="DEP DOMAIN-CONTAINING PROTEIN"/>
    <property type="match status" value="1"/>
</dbReference>
<dbReference type="PANTHER" id="PTHR37955">
    <property type="entry name" value="TELLURITE RESISTANCE PROTEIN TEHA"/>
    <property type="match status" value="1"/>
</dbReference>
<feature type="transmembrane region" description="Helical" evidence="5">
    <location>
        <begin position="123"/>
        <end position="146"/>
    </location>
</feature>
<dbReference type="Proteomes" id="UP000823868">
    <property type="component" value="Unassembled WGS sequence"/>
</dbReference>
<dbReference type="InterPro" id="IPR052951">
    <property type="entry name" value="Tellurite_res_ion_channel"/>
</dbReference>
<feature type="transmembrane region" description="Helical" evidence="5">
    <location>
        <begin position="93"/>
        <end position="111"/>
    </location>
</feature>
<dbReference type="AlphaFoldDB" id="A0A9D1YCI4"/>
<proteinExistence type="predicted"/>
<evidence type="ECO:0000313" key="6">
    <source>
        <dbReference type="EMBL" id="HIY21836.1"/>
    </source>
</evidence>
<evidence type="ECO:0000256" key="5">
    <source>
        <dbReference type="SAM" id="Phobius"/>
    </source>
</evidence>
<evidence type="ECO:0000256" key="1">
    <source>
        <dbReference type="ARBA" id="ARBA00004141"/>
    </source>
</evidence>
<comment type="caution">
    <text evidence="6">The sequence shown here is derived from an EMBL/GenBank/DDBJ whole genome shotgun (WGS) entry which is preliminary data.</text>
</comment>
<evidence type="ECO:0000256" key="4">
    <source>
        <dbReference type="ARBA" id="ARBA00023136"/>
    </source>
</evidence>
<feature type="transmembrane region" description="Helical" evidence="5">
    <location>
        <begin position="63"/>
        <end position="87"/>
    </location>
</feature>
<keyword evidence="3 5" id="KW-1133">Transmembrane helix</keyword>
<accession>A0A9D1YCI4</accession>
<keyword evidence="2 5" id="KW-0812">Transmembrane</keyword>
<gene>
    <name evidence="6" type="ORF">H9841_08050</name>
</gene>
<evidence type="ECO:0000313" key="7">
    <source>
        <dbReference type="Proteomes" id="UP000823868"/>
    </source>
</evidence>
<feature type="transmembrane region" description="Helical" evidence="5">
    <location>
        <begin position="241"/>
        <end position="262"/>
    </location>
</feature>
<dbReference type="Gene3D" id="1.50.10.150">
    <property type="entry name" value="Voltage-dependent anion channel"/>
    <property type="match status" value="1"/>
</dbReference>
<reference evidence="6" key="1">
    <citation type="journal article" date="2021" name="PeerJ">
        <title>Extensive microbial diversity within the chicken gut microbiome revealed by metagenomics and culture.</title>
        <authorList>
            <person name="Gilroy R."/>
            <person name="Ravi A."/>
            <person name="Getino M."/>
            <person name="Pursley I."/>
            <person name="Horton D.L."/>
            <person name="Alikhan N.F."/>
            <person name="Baker D."/>
            <person name="Gharbi K."/>
            <person name="Hall N."/>
            <person name="Watson M."/>
            <person name="Adriaenssens E.M."/>
            <person name="Foster-Nyarko E."/>
            <person name="Jarju S."/>
            <person name="Secka A."/>
            <person name="Antonio M."/>
            <person name="Oren A."/>
            <person name="Chaudhuri R.R."/>
            <person name="La Ragione R."/>
            <person name="Hildebrand F."/>
            <person name="Pallen M.J."/>
        </authorList>
    </citation>
    <scope>NUCLEOTIDE SEQUENCE</scope>
    <source>
        <strain evidence="6">ChiBcec16_6824</strain>
    </source>
</reference>
<dbReference type="InterPro" id="IPR004695">
    <property type="entry name" value="SLAC1/Mae1/Ssu1/TehA"/>
</dbReference>
<organism evidence="6 7">
    <name type="scientific">Candidatus Flavonifractor merdigallinarum</name>
    <dbReference type="NCBI Taxonomy" id="2838589"/>
    <lineage>
        <taxon>Bacteria</taxon>
        <taxon>Bacillati</taxon>
        <taxon>Bacillota</taxon>
        <taxon>Clostridia</taxon>
        <taxon>Eubacteriales</taxon>
        <taxon>Oscillospiraceae</taxon>
        <taxon>Flavonifractor</taxon>
    </lineage>
</organism>
<sequence>MLKKLPLPVTGVALGMAALGNLLESYSAGVRYVCGGVSALLLLLVVLKIAADPAQYRKDMQNPIFASVFCTTSMHLMLLAGYAKLLIGSAAVGIWYAGLILHIVLIVYFTVRFMRKLALANVFASYFIVYVGIVVASVTAPAFGALAVGQAAFWFGFVMLLLLLGLVTWRYCKLREVPPPAQPLFCIYTAPASLCLAGYMQSFPQKVWPLAAFLALLSLALYVVVLVKLPRYLKMPFFPSYAAFTFPFVISALGMKMMMAYTMSIGKAIPGLHILVGIETGIATILVVYTLIRYVVFVLGGHVSSQNTANVKG</sequence>
<keyword evidence="4 5" id="KW-0472">Membrane</keyword>
<feature type="transmembrane region" description="Helical" evidence="5">
    <location>
        <begin position="30"/>
        <end position="51"/>
    </location>
</feature>
<feature type="transmembrane region" description="Helical" evidence="5">
    <location>
        <begin position="152"/>
        <end position="172"/>
    </location>
</feature>
<evidence type="ECO:0000256" key="2">
    <source>
        <dbReference type="ARBA" id="ARBA00022692"/>
    </source>
</evidence>